<dbReference type="AlphaFoldDB" id="A0A7S1V1J6"/>
<dbReference type="GO" id="GO:0012505">
    <property type="term" value="C:endomembrane system"/>
    <property type="evidence" value="ECO:0007669"/>
    <property type="project" value="UniProtKB-SubCell"/>
</dbReference>
<keyword evidence="7" id="KW-0677">Repeat</keyword>
<keyword evidence="6" id="KW-0732">Signal</keyword>
<dbReference type="SUPFAM" id="SSF52058">
    <property type="entry name" value="L domain-like"/>
    <property type="match status" value="1"/>
</dbReference>
<evidence type="ECO:0000256" key="13">
    <source>
        <dbReference type="SAM" id="Phobius"/>
    </source>
</evidence>
<organism evidence="14">
    <name type="scientific">Grammatophora oceanica</name>
    <dbReference type="NCBI Taxonomy" id="210454"/>
    <lineage>
        <taxon>Eukaryota</taxon>
        <taxon>Sar</taxon>
        <taxon>Stramenopiles</taxon>
        <taxon>Ochrophyta</taxon>
        <taxon>Bacillariophyta</taxon>
        <taxon>Fragilariophyceae</taxon>
        <taxon>Fragilariophycidae</taxon>
        <taxon>Rhabdonematales</taxon>
        <taxon>Grammatophoraceae</taxon>
        <taxon>Grammatophora</taxon>
    </lineage>
</organism>
<evidence type="ECO:0000256" key="3">
    <source>
        <dbReference type="ARBA" id="ARBA00022553"/>
    </source>
</evidence>
<evidence type="ECO:0000256" key="2">
    <source>
        <dbReference type="ARBA" id="ARBA00022475"/>
    </source>
</evidence>
<dbReference type="InterPro" id="IPR032675">
    <property type="entry name" value="LRR_dom_sf"/>
</dbReference>
<dbReference type="InterPro" id="IPR001611">
    <property type="entry name" value="Leu-rich_rpt"/>
</dbReference>
<dbReference type="FunFam" id="3.80.10.10:FF:000383">
    <property type="entry name" value="Leucine-rich repeat receptor protein kinase EMS1"/>
    <property type="match status" value="1"/>
</dbReference>
<evidence type="ECO:0000256" key="10">
    <source>
        <dbReference type="ARBA" id="ARBA00023170"/>
    </source>
</evidence>
<keyword evidence="9 13" id="KW-0472">Membrane</keyword>
<dbReference type="PANTHER" id="PTHR48052">
    <property type="entry name" value="UNNAMED PRODUCT"/>
    <property type="match status" value="1"/>
</dbReference>
<dbReference type="SMART" id="SM00369">
    <property type="entry name" value="LRR_TYP"/>
    <property type="match status" value="3"/>
</dbReference>
<evidence type="ECO:0008006" key="15">
    <source>
        <dbReference type="Google" id="ProtNLM"/>
    </source>
</evidence>
<feature type="transmembrane region" description="Helical" evidence="13">
    <location>
        <begin position="127"/>
        <end position="144"/>
    </location>
</feature>
<keyword evidence="11" id="KW-0325">Glycoprotein</keyword>
<comment type="subcellular location">
    <subcellularLocation>
        <location evidence="1">Cell membrane</location>
    </subcellularLocation>
    <subcellularLocation>
        <location evidence="12">Endomembrane system</location>
        <topology evidence="12">Single-pass membrane protein</topology>
    </subcellularLocation>
</comment>
<evidence type="ECO:0000256" key="4">
    <source>
        <dbReference type="ARBA" id="ARBA00022614"/>
    </source>
</evidence>
<keyword evidence="2" id="KW-1003">Cell membrane</keyword>
<keyword evidence="4" id="KW-0433">Leucine-rich repeat</keyword>
<dbReference type="FunFam" id="3.80.10.10:FF:000095">
    <property type="entry name" value="LRR receptor-like serine/threonine-protein kinase GSO1"/>
    <property type="match status" value="1"/>
</dbReference>
<evidence type="ECO:0000256" key="8">
    <source>
        <dbReference type="ARBA" id="ARBA00022989"/>
    </source>
</evidence>
<keyword evidence="8 13" id="KW-1133">Transmembrane helix</keyword>
<evidence type="ECO:0000313" key="14">
    <source>
        <dbReference type="EMBL" id="CAD9283217.1"/>
    </source>
</evidence>
<dbReference type="EMBL" id="HBGK01023413">
    <property type="protein sequence ID" value="CAD9283217.1"/>
    <property type="molecule type" value="Transcribed_RNA"/>
</dbReference>
<dbReference type="Pfam" id="PF13855">
    <property type="entry name" value="LRR_8"/>
    <property type="match status" value="1"/>
</dbReference>
<keyword evidence="5 13" id="KW-0812">Transmembrane</keyword>
<proteinExistence type="predicted"/>
<accession>A0A7S1V1J6</accession>
<dbReference type="Gene3D" id="3.80.10.10">
    <property type="entry name" value="Ribonuclease Inhibitor"/>
    <property type="match status" value="3"/>
</dbReference>
<dbReference type="PANTHER" id="PTHR48052:SF8">
    <property type="entry name" value="LRR RECEPTOR-LIKE SERINE_THREONINE-PROTEIN KINASE FLS2"/>
    <property type="match status" value="1"/>
</dbReference>
<reference evidence="14" key="1">
    <citation type="submission" date="2021-01" db="EMBL/GenBank/DDBJ databases">
        <authorList>
            <person name="Corre E."/>
            <person name="Pelletier E."/>
            <person name="Niang G."/>
            <person name="Scheremetjew M."/>
            <person name="Finn R."/>
            <person name="Kale V."/>
            <person name="Holt S."/>
            <person name="Cochrane G."/>
            <person name="Meng A."/>
            <person name="Brown T."/>
            <person name="Cohen L."/>
        </authorList>
    </citation>
    <scope>NUCLEOTIDE SEQUENCE</scope>
    <source>
        <strain evidence="14">CCMP 410</strain>
    </source>
</reference>
<gene>
    <name evidence="14" type="ORF">GOCE00092_LOCUS12129</name>
</gene>
<sequence>MIWQRSYRPGAVEMEGRAYGAPERPEQAFLSETSSLAAPATANPHDSNRNTTLDDIEEAPEEAHSTRSDHVSYEAETAEATPVYKIELIADKPVDLDAHHWGGDVISAEALNFYDFVKSSPKWRRRIIVVILLSVAAVIASVVATTQAAQGAETVIQTGAPSVAPSSMPSFITEGILEAAEGLVRGEITPGTPQYDAVGWLSTIDGTSESLPNFKQRFVLVVFYFATGGDSWTNRADWLNPDLHECDWGTEVSCEEDPAGGRKVTILDDVRNNLRGSIPRELALLTNLETLILESNRLTGSLPEELFELTTLVTVNVARNQLTGRIPPNIGNDDNLATLDLHENMIGSSLPSSLFGLPLLTVLDLSKNVMTGTLSGGISELRTLKKLDLSNNRMSGRLPATVGNNVDIIHLDFNNFTGLIGTMMSPGQLEFTVAHNELTGTLPATLSVRNLTNLPSYRLQTVDLSHNFFEGRIPNNAGLISSLRTFDISSNELSGPIPSGENHWLNLEVFGASNNNLQGTVPFSISRRLSFLDLSNNDFRGGIPDDFEQHPTLEIFILHDNPNLGGTIPSFTDVSRDRLRDLDIESCGLTGTIPRSMYVLENLEIFKASDNNLGGSIPTTLGELSVLNTFHVDSNLLTGPIPDYFGDMFLLKSLHLANNDFRGMIPSSLAEVSTLASLTLSPGNPKLEGTIEQSTCDAVEENSGNSLGAELIGCTIQCECCSSRTQPEVCL</sequence>
<protein>
    <recommendedName>
        <fullName evidence="15">Leucine-rich repeat-containing N-terminal plant-type domain-containing protein</fullName>
    </recommendedName>
</protein>
<evidence type="ECO:0000256" key="1">
    <source>
        <dbReference type="ARBA" id="ARBA00004236"/>
    </source>
</evidence>
<dbReference type="FunFam" id="3.80.10.10:FF:000041">
    <property type="entry name" value="LRR receptor-like serine/threonine-protein kinase ERECTA"/>
    <property type="match status" value="1"/>
</dbReference>
<evidence type="ECO:0000256" key="12">
    <source>
        <dbReference type="ARBA" id="ARBA00037847"/>
    </source>
</evidence>
<dbReference type="Pfam" id="PF00560">
    <property type="entry name" value="LRR_1"/>
    <property type="match status" value="5"/>
</dbReference>
<dbReference type="GO" id="GO:0005886">
    <property type="term" value="C:plasma membrane"/>
    <property type="evidence" value="ECO:0007669"/>
    <property type="project" value="UniProtKB-SubCell"/>
</dbReference>
<keyword evidence="3" id="KW-0597">Phosphoprotein</keyword>
<evidence type="ECO:0000256" key="7">
    <source>
        <dbReference type="ARBA" id="ARBA00022737"/>
    </source>
</evidence>
<evidence type="ECO:0000256" key="6">
    <source>
        <dbReference type="ARBA" id="ARBA00022729"/>
    </source>
</evidence>
<name>A0A7S1V1J6_9STRA</name>
<evidence type="ECO:0000256" key="11">
    <source>
        <dbReference type="ARBA" id="ARBA00023180"/>
    </source>
</evidence>
<evidence type="ECO:0000256" key="5">
    <source>
        <dbReference type="ARBA" id="ARBA00022692"/>
    </source>
</evidence>
<dbReference type="InterPro" id="IPR003591">
    <property type="entry name" value="Leu-rich_rpt_typical-subtyp"/>
</dbReference>
<evidence type="ECO:0000256" key="9">
    <source>
        <dbReference type="ARBA" id="ARBA00023136"/>
    </source>
</evidence>
<keyword evidence="10" id="KW-0675">Receptor</keyword>